<evidence type="ECO:0000313" key="3">
    <source>
        <dbReference type="Proteomes" id="UP001396334"/>
    </source>
</evidence>
<keyword evidence="3" id="KW-1185">Reference proteome</keyword>
<protein>
    <submittedName>
        <fullName evidence="2">Uncharacterized protein</fullName>
    </submittedName>
</protein>
<accession>A0ABR2U1E3</accession>
<dbReference type="Proteomes" id="UP001396334">
    <property type="component" value="Unassembled WGS sequence"/>
</dbReference>
<comment type="caution">
    <text evidence="2">The sequence shown here is derived from an EMBL/GenBank/DDBJ whole genome shotgun (WGS) entry which is preliminary data.</text>
</comment>
<evidence type="ECO:0000256" key="1">
    <source>
        <dbReference type="SAM" id="MobiDB-lite"/>
    </source>
</evidence>
<sequence>MTKTPANATLLQGSRFNPIFIEDIDTSNFVNQATPNSKTRNANKEASPTPNIRKIQLTTTETQAHKEKIVKPKVNGNAHLLIIKPPTYVLAPKNLNIIP</sequence>
<dbReference type="EMBL" id="JBBPBN010000003">
    <property type="protein sequence ID" value="KAK9043527.1"/>
    <property type="molecule type" value="Genomic_DNA"/>
</dbReference>
<evidence type="ECO:0000313" key="2">
    <source>
        <dbReference type="EMBL" id="KAK9043527.1"/>
    </source>
</evidence>
<organism evidence="2 3">
    <name type="scientific">Hibiscus sabdariffa</name>
    <name type="common">roselle</name>
    <dbReference type="NCBI Taxonomy" id="183260"/>
    <lineage>
        <taxon>Eukaryota</taxon>
        <taxon>Viridiplantae</taxon>
        <taxon>Streptophyta</taxon>
        <taxon>Embryophyta</taxon>
        <taxon>Tracheophyta</taxon>
        <taxon>Spermatophyta</taxon>
        <taxon>Magnoliopsida</taxon>
        <taxon>eudicotyledons</taxon>
        <taxon>Gunneridae</taxon>
        <taxon>Pentapetalae</taxon>
        <taxon>rosids</taxon>
        <taxon>malvids</taxon>
        <taxon>Malvales</taxon>
        <taxon>Malvaceae</taxon>
        <taxon>Malvoideae</taxon>
        <taxon>Hibiscus</taxon>
    </lineage>
</organism>
<proteinExistence type="predicted"/>
<reference evidence="2 3" key="1">
    <citation type="journal article" date="2024" name="G3 (Bethesda)">
        <title>Genome assembly of Hibiscus sabdariffa L. provides insights into metabolisms of medicinal natural products.</title>
        <authorList>
            <person name="Kim T."/>
        </authorList>
    </citation>
    <scope>NUCLEOTIDE SEQUENCE [LARGE SCALE GENOMIC DNA]</scope>
    <source>
        <strain evidence="2">TK-2024</strain>
        <tissue evidence="2">Old leaves</tissue>
    </source>
</reference>
<name>A0ABR2U1E3_9ROSI</name>
<gene>
    <name evidence="2" type="ORF">V6N11_071864</name>
</gene>
<feature type="region of interest" description="Disordered" evidence="1">
    <location>
        <begin position="31"/>
        <end position="51"/>
    </location>
</feature>